<evidence type="ECO:0000256" key="4">
    <source>
        <dbReference type="ARBA" id="ARBA00022801"/>
    </source>
</evidence>
<dbReference type="InterPro" id="IPR027461">
    <property type="entry name" value="Carboxypeptidase_A_C_sf"/>
</dbReference>
<keyword evidence="4" id="KW-0378">Hydrolase</keyword>
<keyword evidence="2" id="KW-0121">Carboxypeptidase</keyword>
<dbReference type="Proteomes" id="UP001469365">
    <property type="component" value="Unassembled WGS sequence"/>
</dbReference>
<dbReference type="PIRSF" id="PIRSF028757">
    <property type="entry name" value="LD-carboxypeptidase"/>
    <property type="match status" value="1"/>
</dbReference>
<dbReference type="EMBL" id="JBBPCC010000045">
    <property type="protein sequence ID" value="MEK8133109.1"/>
    <property type="molecule type" value="Genomic_DNA"/>
</dbReference>
<proteinExistence type="inferred from homology"/>
<dbReference type="SUPFAM" id="SSF141986">
    <property type="entry name" value="LD-carboxypeptidase A C-terminal domain-like"/>
    <property type="match status" value="1"/>
</dbReference>
<accession>A0ABU9DWM3</accession>
<evidence type="ECO:0000259" key="6">
    <source>
        <dbReference type="Pfam" id="PF02016"/>
    </source>
</evidence>
<protein>
    <submittedName>
        <fullName evidence="8">LD-carboxypeptidase</fullName>
    </submittedName>
</protein>
<evidence type="ECO:0000313" key="9">
    <source>
        <dbReference type="Proteomes" id="UP001469365"/>
    </source>
</evidence>
<keyword evidence="5" id="KW-0720">Serine protease</keyword>
<sequence>MPIYPPILKRGDTIGIVTLGSPLSSITINNSISVLQSMGFQVVVGKYVYAVDGFLAGTDEQRALDLMDMFTNRNVNMILPARGGVGVLGILPYLDYDVIAANPKILTGYSDVSVLMNVLYQLSRLVTFSSLLLFDFKATTPAYNFDQFFEATSTVSAPRLIRNPPHLVQTSKVPGNVTGPIIGGNLSSIVDTLGTSYEIDTKGKILFLEETHEPINKVYRMMSHLKIAGKLNDCLGIVMGECTECQPAYGKTYNDLIDELVAPIGKPLMTNLAAAHGIYKAAIPIGAPVNLNTYNSTLTVLEPTVRLT</sequence>
<comment type="caution">
    <text evidence="8">The sequence shown here is derived from an EMBL/GenBank/DDBJ whole genome shotgun (WGS) entry which is preliminary data.</text>
</comment>
<dbReference type="InterPro" id="IPR029062">
    <property type="entry name" value="Class_I_gatase-like"/>
</dbReference>
<reference evidence="8 9" key="1">
    <citation type="submission" date="2024-04" db="EMBL/GenBank/DDBJ databases">
        <title>draft genome sequnece of Paenibacillus filicis.</title>
        <authorList>
            <person name="Kim D.-U."/>
        </authorList>
    </citation>
    <scope>NUCLEOTIDE SEQUENCE [LARGE SCALE GENOMIC DNA]</scope>
    <source>
        <strain evidence="8 9">KACC14197</strain>
    </source>
</reference>
<dbReference type="Gene3D" id="3.50.30.60">
    <property type="entry name" value="LD-carboxypeptidase A C-terminal domain-like"/>
    <property type="match status" value="1"/>
</dbReference>
<dbReference type="SUPFAM" id="SSF52317">
    <property type="entry name" value="Class I glutamine amidotransferase-like"/>
    <property type="match status" value="1"/>
</dbReference>
<dbReference type="InterPro" id="IPR040921">
    <property type="entry name" value="Peptidase_S66C"/>
</dbReference>
<feature type="domain" description="LD-carboxypeptidase N-terminal" evidence="6">
    <location>
        <begin position="14"/>
        <end position="129"/>
    </location>
</feature>
<evidence type="ECO:0000256" key="3">
    <source>
        <dbReference type="ARBA" id="ARBA00022670"/>
    </source>
</evidence>
<dbReference type="InterPro" id="IPR027478">
    <property type="entry name" value="LdcA_N"/>
</dbReference>
<evidence type="ECO:0000313" key="8">
    <source>
        <dbReference type="EMBL" id="MEK8133109.1"/>
    </source>
</evidence>
<keyword evidence="9" id="KW-1185">Reference proteome</keyword>
<dbReference type="PANTHER" id="PTHR30237">
    <property type="entry name" value="MURAMOYLTETRAPEPTIDE CARBOXYPEPTIDASE"/>
    <property type="match status" value="1"/>
</dbReference>
<comment type="similarity">
    <text evidence="1">Belongs to the peptidase S66 family.</text>
</comment>
<dbReference type="InterPro" id="IPR040449">
    <property type="entry name" value="Peptidase_S66_N"/>
</dbReference>
<dbReference type="Pfam" id="PF17676">
    <property type="entry name" value="Peptidase_S66C"/>
    <property type="match status" value="1"/>
</dbReference>
<keyword evidence="3" id="KW-0645">Protease</keyword>
<dbReference type="Gene3D" id="3.40.50.10740">
    <property type="entry name" value="Class I glutamine amidotransferase-like"/>
    <property type="match status" value="1"/>
</dbReference>
<dbReference type="Pfam" id="PF02016">
    <property type="entry name" value="Peptidase_S66"/>
    <property type="match status" value="1"/>
</dbReference>
<gene>
    <name evidence="8" type="ORF">WMW72_35125</name>
</gene>
<organism evidence="8 9">
    <name type="scientific">Paenibacillus filicis</name>
    <dbReference type="NCBI Taxonomy" id="669464"/>
    <lineage>
        <taxon>Bacteria</taxon>
        <taxon>Bacillati</taxon>
        <taxon>Bacillota</taxon>
        <taxon>Bacilli</taxon>
        <taxon>Bacillales</taxon>
        <taxon>Paenibacillaceae</taxon>
        <taxon>Paenibacillus</taxon>
    </lineage>
</organism>
<evidence type="ECO:0000259" key="7">
    <source>
        <dbReference type="Pfam" id="PF17676"/>
    </source>
</evidence>
<dbReference type="PANTHER" id="PTHR30237:SF2">
    <property type="entry name" value="MUREIN TETRAPEPTIDE CARBOXYPEPTIDASE"/>
    <property type="match status" value="1"/>
</dbReference>
<dbReference type="RefSeq" id="WP_341420238.1">
    <property type="nucleotide sequence ID" value="NZ_JBBPCC010000045.1"/>
</dbReference>
<evidence type="ECO:0000256" key="1">
    <source>
        <dbReference type="ARBA" id="ARBA00010233"/>
    </source>
</evidence>
<name>A0ABU9DWM3_9BACL</name>
<dbReference type="InterPro" id="IPR003507">
    <property type="entry name" value="S66_fam"/>
</dbReference>
<evidence type="ECO:0000256" key="2">
    <source>
        <dbReference type="ARBA" id="ARBA00022645"/>
    </source>
</evidence>
<evidence type="ECO:0000256" key="5">
    <source>
        <dbReference type="ARBA" id="ARBA00022825"/>
    </source>
</evidence>
<dbReference type="CDD" id="cd07025">
    <property type="entry name" value="Peptidase_S66"/>
    <property type="match status" value="1"/>
</dbReference>
<feature type="domain" description="LD-carboxypeptidase C-terminal" evidence="7">
    <location>
        <begin position="178"/>
        <end position="291"/>
    </location>
</feature>